<dbReference type="InterPro" id="IPR050815">
    <property type="entry name" value="TF_fung"/>
</dbReference>
<evidence type="ECO:0000259" key="6">
    <source>
        <dbReference type="PROSITE" id="PS50048"/>
    </source>
</evidence>
<evidence type="ECO:0000256" key="2">
    <source>
        <dbReference type="ARBA" id="ARBA00022723"/>
    </source>
</evidence>
<dbReference type="PANTHER" id="PTHR47338">
    <property type="entry name" value="ZN(II)2CYS6 TRANSCRIPTION FACTOR (EUROFUNG)-RELATED"/>
    <property type="match status" value="1"/>
</dbReference>
<keyword evidence="2" id="KW-0479">Metal-binding</keyword>
<proteinExistence type="predicted"/>
<sequence>MATARINKTRVLDRFSACLVCRKRKLRCDGVQPQCSRCHLLGYTCQYQDLTHRSRTKVLQDQMKELERKIQEIELRRGHSFIASKAFNPPKPRRAIANTGAFSFQPARSLFAACCSSVSQAPDPLSHLAENAPGFGPTSLLHRGPSNLSLPGGVSKKFLNMFMQRRLISGFELHIGRVVRSFQPGSSEAMVPALFYAMLLLGCHFIPEPGLKIWENMLFERTKLEVEANIARAYEGDRGTYNPLYHLQAMIMLGQWFYLKGRLLEGYVYVTRATRYAVVLGLHELESRIYGHYIAINTRLLGRRVKRWTPKDSVEIGEAINLWWACFIRDFCGSAMNGLPTSLSLGEIKTVWPVALSEFENSHESGLPNDSHSVASLFDSRYCHIVADVSQASASCILAKCTVLTYCAGVIDTERISGSEVSDEWQRRFKECDRGIEYFTQSIQTVYVGRDDQEVAAVVVSQAAVDCAIIQLHEPLVDRELNRDGQGVRSSSLGGSSYSRCIEACRRIALAAACVEKIEANHMQMFFGISLSFAARVLAKEIPRLRHGGYVEQALRMEQQMAAIAKGMERMFAVYPVLVLFVEHLRSL</sequence>
<dbReference type="GO" id="GO:0003677">
    <property type="term" value="F:DNA binding"/>
    <property type="evidence" value="ECO:0007669"/>
    <property type="project" value="InterPro"/>
</dbReference>
<keyword evidence="3" id="KW-0805">Transcription regulation</keyword>
<organism evidence="7 8">
    <name type="scientific">Rhizoctonia solani</name>
    <dbReference type="NCBI Taxonomy" id="456999"/>
    <lineage>
        <taxon>Eukaryota</taxon>
        <taxon>Fungi</taxon>
        <taxon>Dikarya</taxon>
        <taxon>Basidiomycota</taxon>
        <taxon>Agaricomycotina</taxon>
        <taxon>Agaricomycetes</taxon>
        <taxon>Cantharellales</taxon>
        <taxon>Ceratobasidiaceae</taxon>
        <taxon>Rhizoctonia</taxon>
    </lineage>
</organism>
<dbReference type="InterPro" id="IPR007219">
    <property type="entry name" value="XnlR_reg_dom"/>
</dbReference>
<evidence type="ECO:0000256" key="1">
    <source>
        <dbReference type="ARBA" id="ARBA00004123"/>
    </source>
</evidence>
<keyword evidence="4" id="KW-0804">Transcription</keyword>
<gene>
    <name evidence="7" type="ORF">RDB_LOCUS27433</name>
</gene>
<reference evidence="7" key="1">
    <citation type="submission" date="2021-01" db="EMBL/GenBank/DDBJ databases">
        <authorList>
            <person name="Kaushik A."/>
        </authorList>
    </citation>
    <scope>NUCLEOTIDE SEQUENCE</scope>
    <source>
        <strain evidence="7">AG1-1A</strain>
    </source>
</reference>
<accession>A0A8H2ZZL9</accession>
<dbReference type="SMART" id="SM00906">
    <property type="entry name" value="Fungal_trans"/>
    <property type="match status" value="1"/>
</dbReference>
<dbReference type="Proteomes" id="UP000663840">
    <property type="component" value="Unassembled WGS sequence"/>
</dbReference>
<dbReference type="GO" id="GO:0005634">
    <property type="term" value="C:nucleus"/>
    <property type="evidence" value="ECO:0007669"/>
    <property type="project" value="UniProtKB-SubCell"/>
</dbReference>
<feature type="domain" description="Zn(2)-C6 fungal-type" evidence="6">
    <location>
        <begin position="17"/>
        <end position="47"/>
    </location>
</feature>
<dbReference type="AlphaFoldDB" id="A0A8H2ZZL9"/>
<dbReference type="GO" id="GO:0008270">
    <property type="term" value="F:zinc ion binding"/>
    <property type="evidence" value="ECO:0007669"/>
    <property type="project" value="InterPro"/>
</dbReference>
<dbReference type="InterPro" id="IPR036864">
    <property type="entry name" value="Zn2-C6_fun-type_DNA-bd_sf"/>
</dbReference>
<dbReference type="SUPFAM" id="SSF57701">
    <property type="entry name" value="Zn2/Cys6 DNA-binding domain"/>
    <property type="match status" value="1"/>
</dbReference>
<evidence type="ECO:0000313" key="7">
    <source>
        <dbReference type="EMBL" id="CAE6385123.1"/>
    </source>
</evidence>
<dbReference type="GO" id="GO:0000981">
    <property type="term" value="F:DNA-binding transcription factor activity, RNA polymerase II-specific"/>
    <property type="evidence" value="ECO:0007669"/>
    <property type="project" value="InterPro"/>
</dbReference>
<dbReference type="CDD" id="cd00067">
    <property type="entry name" value="GAL4"/>
    <property type="match status" value="1"/>
</dbReference>
<dbReference type="InterPro" id="IPR001138">
    <property type="entry name" value="Zn2Cys6_DnaBD"/>
</dbReference>
<dbReference type="CDD" id="cd12148">
    <property type="entry name" value="fungal_TF_MHR"/>
    <property type="match status" value="1"/>
</dbReference>
<keyword evidence="5" id="KW-0539">Nucleus</keyword>
<dbReference type="SMART" id="SM00066">
    <property type="entry name" value="GAL4"/>
    <property type="match status" value="1"/>
</dbReference>
<dbReference type="PANTHER" id="PTHR47338:SF29">
    <property type="entry name" value="ZN(2)-C6 FUNGAL-TYPE DOMAIN-CONTAINING PROTEIN"/>
    <property type="match status" value="1"/>
</dbReference>
<evidence type="ECO:0000256" key="5">
    <source>
        <dbReference type="ARBA" id="ARBA00023242"/>
    </source>
</evidence>
<evidence type="ECO:0000313" key="8">
    <source>
        <dbReference type="Proteomes" id="UP000663840"/>
    </source>
</evidence>
<evidence type="ECO:0000256" key="3">
    <source>
        <dbReference type="ARBA" id="ARBA00023015"/>
    </source>
</evidence>
<evidence type="ECO:0000256" key="4">
    <source>
        <dbReference type="ARBA" id="ARBA00023163"/>
    </source>
</evidence>
<dbReference type="GO" id="GO:0006351">
    <property type="term" value="P:DNA-templated transcription"/>
    <property type="evidence" value="ECO:0007669"/>
    <property type="project" value="InterPro"/>
</dbReference>
<name>A0A8H2ZZL9_9AGAM</name>
<dbReference type="Pfam" id="PF00172">
    <property type="entry name" value="Zn_clus"/>
    <property type="match status" value="1"/>
</dbReference>
<comment type="subcellular location">
    <subcellularLocation>
        <location evidence="1">Nucleus</location>
    </subcellularLocation>
</comment>
<dbReference type="Pfam" id="PF04082">
    <property type="entry name" value="Fungal_trans"/>
    <property type="match status" value="1"/>
</dbReference>
<dbReference type="PROSITE" id="PS50048">
    <property type="entry name" value="ZN2_CY6_FUNGAL_2"/>
    <property type="match status" value="1"/>
</dbReference>
<dbReference type="Gene3D" id="4.10.240.10">
    <property type="entry name" value="Zn(2)-C6 fungal-type DNA-binding domain"/>
    <property type="match status" value="1"/>
</dbReference>
<dbReference type="EMBL" id="CAJMWR010000541">
    <property type="protein sequence ID" value="CAE6385123.1"/>
    <property type="molecule type" value="Genomic_DNA"/>
</dbReference>
<protein>
    <recommendedName>
        <fullName evidence="6">Zn(2)-C6 fungal-type domain-containing protein</fullName>
    </recommendedName>
</protein>
<comment type="caution">
    <text evidence="7">The sequence shown here is derived from an EMBL/GenBank/DDBJ whole genome shotgun (WGS) entry which is preliminary data.</text>
</comment>
<dbReference type="PROSITE" id="PS00463">
    <property type="entry name" value="ZN2_CY6_FUNGAL_1"/>
    <property type="match status" value="1"/>
</dbReference>